<dbReference type="PANTHER" id="PTHR43581:SF4">
    <property type="entry name" value="ATP_GTP PHOSPHATASE"/>
    <property type="match status" value="1"/>
</dbReference>
<comment type="caution">
    <text evidence="2">The sequence shown here is derived from an EMBL/GenBank/DDBJ whole genome shotgun (WGS) entry which is preliminary data.</text>
</comment>
<dbReference type="AlphaFoldDB" id="A0A1E5FRT8"/>
<organism evidence="2 3">
    <name type="scientific">Vibrio splendidus 12E03</name>
    <dbReference type="NCBI Taxonomy" id="1191305"/>
    <lineage>
        <taxon>Bacteria</taxon>
        <taxon>Pseudomonadati</taxon>
        <taxon>Pseudomonadota</taxon>
        <taxon>Gammaproteobacteria</taxon>
        <taxon>Vibrionales</taxon>
        <taxon>Vibrionaceae</taxon>
        <taxon>Vibrio</taxon>
    </lineage>
</organism>
<protein>
    <recommendedName>
        <fullName evidence="1">ATPase AAA-type core domain-containing protein</fullName>
    </recommendedName>
</protein>
<dbReference type="OrthoDB" id="9815944at2"/>
<proteinExistence type="predicted"/>
<dbReference type="SUPFAM" id="SSF52540">
    <property type="entry name" value="P-loop containing nucleoside triphosphate hydrolases"/>
    <property type="match status" value="1"/>
</dbReference>
<dbReference type="EMBL" id="AJZD02000174">
    <property type="protein sequence ID" value="OEF93146.1"/>
    <property type="molecule type" value="Genomic_DNA"/>
</dbReference>
<evidence type="ECO:0000313" key="3">
    <source>
        <dbReference type="Proteomes" id="UP000094802"/>
    </source>
</evidence>
<sequence length="445" mass="49597">MKLKTLTLENFRGFKRFECDFQPGINVLVGLNGYGKTSLLDAISVAYGQFLSGFGTSTDRAIRDNDIHLGKIGSQDQGFTMEYQFPVQVSAQAYNDYVDDFPSEWSRSRNTLKSTGTKVSELINVAKRLQKIVQDGAHPTLPVIAVYGTERLWNQSFDPSSESPKLSKTSRLEGYRDWDKPASSYRTFASWLHQETMASFERGMQQQEQRMSGNLVKGNIHADRLTSLQKALNIILEPSGWSNVHYSATAKQVVATHKEQGNVPISLLSDGVRNMIGMIADIARRAIQLNPHMGTHAVQDSHGIVLIDEVDMHLHPQWQRTILESLKRAFPKIQFIVTTHSPLVISDSKGIHVSLLDNPEKATPVPDLYGQDANSVLLDIMDTDVRNAEVNAQIGDLLDAIHDSNIKTAKQLLADLQADLPAGNLELSKAKLLLRKKELRIAKDN</sequence>
<name>A0A1E5FRT8_VIBSP</name>
<dbReference type="InterPro" id="IPR027417">
    <property type="entry name" value="P-loop_NTPase"/>
</dbReference>
<feature type="domain" description="ATPase AAA-type core" evidence="1">
    <location>
        <begin position="25"/>
        <end position="346"/>
    </location>
</feature>
<evidence type="ECO:0000259" key="1">
    <source>
        <dbReference type="Pfam" id="PF13304"/>
    </source>
</evidence>
<dbReference type="InterPro" id="IPR003959">
    <property type="entry name" value="ATPase_AAA_core"/>
</dbReference>
<dbReference type="Gene3D" id="3.40.50.300">
    <property type="entry name" value="P-loop containing nucleotide triphosphate hydrolases"/>
    <property type="match status" value="1"/>
</dbReference>
<dbReference type="Pfam" id="PF13304">
    <property type="entry name" value="AAA_21"/>
    <property type="match status" value="1"/>
</dbReference>
<dbReference type="InterPro" id="IPR051396">
    <property type="entry name" value="Bact_Antivir_Def_Nuclease"/>
</dbReference>
<dbReference type="RefSeq" id="WP_019823945.1">
    <property type="nucleotide sequence ID" value="NZ_AJZD02000174.1"/>
</dbReference>
<evidence type="ECO:0000313" key="2">
    <source>
        <dbReference type="EMBL" id="OEF93146.1"/>
    </source>
</evidence>
<dbReference type="Proteomes" id="UP000094802">
    <property type="component" value="Unassembled WGS sequence"/>
</dbReference>
<dbReference type="GO" id="GO:0016887">
    <property type="term" value="F:ATP hydrolysis activity"/>
    <property type="evidence" value="ECO:0007669"/>
    <property type="project" value="InterPro"/>
</dbReference>
<accession>A0A1E5FRT8</accession>
<dbReference type="PANTHER" id="PTHR43581">
    <property type="entry name" value="ATP/GTP PHOSPHATASE"/>
    <property type="match status" value="1"/>
</dbReference>
<gene>
    <name evidence="2" type="ORF">A142_00755</name>
</gene>
<dbReference type="GO" id="GO:0005524">
    <property type="term" value="F:ATP binding"/>
    <property type="evidence" value="ECO:0007669"/>
    <property type="project" value="InterPro"/>
</dbReference>
<reference evidence="2 3" key="1">
    <citation type="journal article" date="2012" name="Science">
        <title>Ecological populations of bacteria act as socially cohesive units of antibiotic production and resistance.</title>
        <authorList>
            <person name="Cordero O.X."/>
            <person name="Wildschutte H."/>
            <person name="Kirkup B."/>
            <person name="Proehl S."/>
            <person name="Ngo L."/>
            <person name="Hussain F."/>
            <person name="Le Roux F."/>
            <person name="Mincer T."/>
            <person name="Polz M.F."/>
        </authorList>
    </citation>
    <scope>NUCLEOTIDE SEQUENCE [LARGE SCALE GENOMIC DNA]</scope>
    <source>
        <strain evidence="2 3">12E03</strain>
    </source>
</reference>